<proteinExistence type="predicted"/>
<evidence type="ECO:0000256" key="2">
    <source>
        <dbReference type="ARBA" id="ARBA00022553"/>
    </source>
</evidence>
<evidence type="ECO:0000256" key="4">
    <source>
        <dbReference type="ARBA" id="ARBA00023015"/>
    </source>
</evidence>
<dbReference type="InterPro" id="IPR036388">
    <property type="entry name" value="WH-like_DNA-bd_sf"/>
</dbReference>
<evidence type="ECO:0000259" key="10">
    <source>
        <dbReference type="PROSITE" id="PS50110"/>
    </source>
</evidence>
<keyword evidence="5 9" id="KW-0238">DNA-binding</keyword>
<feature type="domain" description="Response regulatory" evidence="10">
    <location>
        <begin position="3"/>
        <end position="119"/>
    </location>
</feature>
<evidence type="ECO:0000313" key="15">
    <source>
        <dbReference type="Proteomes" id="UP001299608"/>
    </source>
</evidence>
<dbReference type="GeneID" id="97206153"/>
<dbReference type="RefSeq" id="WP_117562969.1">
    <property type="nucleotide sequence ID" value="NZ_BAABZL010000001.1"/>
</dbReference>
<accession>A0AAX1SD33</accession>
<reference evidence="13" key="2">
    <citation type="submission" date="2020-02" db="EMBL/GenBank/DDBJ databases">
        <authorList>
            <person name="Littmann E."/>
            <person name="Sorbara M."/>
        </authorList>
    </citation>
    <scope>NUCLEOTIDE SEQUENCE</scope>
    <source>
        <strain evidence="13">MSK.1.17</strain>
    </source>
</reference>
<dbReference type="CDD" id="cd00383">
    <property type="entry name" value="trans_reg_C"/>
    <property type="match status" value="1"/>
</dbReference>
<keyword evidence="3" id="KW-0902">Two-component regulatory system</keyword>
<evidence type="ECO:0000256" key="5">
    <source>
        <dbReference type="ARBA" id="ARBA00023125"/>
    </source>
</evidence>
<dbReference type="InterPro" id="IPR039420">
    <property type="entry name" value="WalR-like"/>
</dbReference>
<sequence>MEKIYIIEDDENIRNLLKIALEGFGYGSEGFETAEEGLKRMKEEQPDLAIFDWMLPGMDGIAAIKQVRQTDGLKDIPIMLLTAKEKELDKVIGLDCGADDYMVKPFGVLELSARIRSLLRRTRREASRDVLSYQGISVNRKTREVISSGHPCELTLKEFELLVYLLENQSRVVTRDELLNRIWGYEYDGETRTLDMHIRTLRQKLGDEGGSCIKTVRGVGYRVIKADA</sequence>
<evidence type="ECO:0000259" key="11">
    <source>
        <dbReference type="PROSITE" id="PS51755"/>
    </source>
</evidence>
<dbReference type="InterPro" id="IPR001789">
    <property type="entry name" value="Sig_transdc_resp-reg_receiver"/>
</dbReference>
<dbReference type="InterPro" id="IPR011006">
    <property type="entry name" value="CheY-like_superfamily"/>
</dbReference>
<dbReference type="InterPro" id="IPR016032">
    <property type="entry name" value="Sig_transdc_resp-reg_C-effctor"/>
</dbReference>
<dbReference type="InterPro" id="IPR001867">
    <property type="entry name" value="OmpR/PhoB-type_DNA-bd"/>
</dbReference>
<evidence type="ECO:0000256" key="7">
    <source>
        <dbReference type="ARBA" id="ARBA00024867"/>
    </source>
</evidence>
<dbReference type="Gene3D" id="3.40.50.2300">
    <property type="match status" value="1"/>
</dbReference>
<dbReference type="SMART" id="SM00862">
    <property type="entry name" value="Trans_reg_C"/>
    <property type="match status" value="1"/>
</dbReference>
<dbReference type="PANTHER" id="PTHR48111">
    <property type="entry name" value="REGULATOR OF RPOS"/>
    <property type="match status" value="1"/>
</dbReference>
<evidence type="ECO:0000313" key="12">
    <source>
        <dbReference type="EMBL" id="MCG4747672.1"/>
    </source>
</evidence>
<evidence type="ECO:0000313" key="14">
    <source>
        <dbReference type="Proteomes" id="UP000669239"/>
    </source>
</evidence>
<dbReference type="Pfam" id="PF00486">
    <property type="entry name" value="Trans_reg_C"/>
    <property type="match status" value="1"/>
</dbReference>
<dbReference type="EMBL" id="JAKNGE010000027">
    <property type="protein sequence ID" value="MCG4747672.1"/>
    <property type="molecule type" value="Genomic_DNA"/>
</dbReference>
<dbReference type="PROSITE" id="PS51755">
    <property type="entry name" value="OMPR_PHOB"/>
    <property type="match status" value="1"/>
</dbReference>
<comment type="caution">
    <text evidence="12">The sequence shown here is derived from an EMBL/GenBank/DDBJ whole genome shotgun (WGS) entry which is preliminary data.</text>
</comment>
<dbReference type="FunFam" id="1.10.10.10:FF:000018">
    <property type="entry name" value="DNA-binding response regulator ResD"/>
    <property type="match status" value="1"/>
</dbReference>
<dbReference type="EMBL" id="JAAITT010000022">
    <property type="protein sequence ID" value="NSJ50162.1"/>
    <property type="molecule type" value="Genomic_DNA"/>
</dbReference>
<keyword evidence="2 8" id="KW-0597">Phosphoprotein</keyword>
<dbReference type="AlphaFoldDB" id="A0AAX1SD33"/>
<evidence type="ECO:0000313" key="13">
    <source>
        <dbReference type="EMBL" id="NSJ50162.1"/>
    </source>
</evidence>
<dbReference type="GO" id="GO:0005829">
    <property type="term" value="C:cytosol"/>
    <property type="evidence" value="ECO:0007669"/>
    <property type="project" value="TreeGrafter"/>
</dbReference>
<feature type="DNA-binding region" description="OmpR/PhoB-type" evidence="9">
    <location>
        <begin position="128"/>
        <end position="225"/>
    </location>
</feature>
<evidence type="ECO:0000256" key="9">
    <source>
        <dbReference type="PROSITE-ProRule" id="PRU01091"/>
    </source>
</evidence>
<protein>
    <recommendedName>
        <fullName evidence="1">Stage 0 sporulation protein A homolog</fullName>
    </recommendedName>
</protein>
<evidence type="ECO:0000256" key="6">
    <source>
        <dbReference type="ARBA" id="ARBA00023163"/>
    </source>
</evidence>
<keyword evidence="14" id="KW-1185">Reference proteome</keyword>
<evidence type="ECO:0000256" key="3">
    <source>
        <dbReference type="ARBA" id="ARBA00023012"/>
    </source>
</evidence>
<dbReference type="PROSITE" id="PS50110">
    <property type="entry name" value="RESPONSE_REGULATORY"/>
    <property type="match status" value="1"/>
</dbReference>
<dbReference type="GO" id="GO:0006355">
    <property type="term" value="P:regulation of DNA-templated transcription"/>
    <property type="evidence" value="ECO:0007669"/>
    <property type="project" value="InterPro"/>
</dbReference>
<dbReference type="Gene3D" id="6.10.250.690">
    <property type="match status" value="1"/>
</dbReference>
<dbReference type="Pfam" id="PF00072">
    <property type="entry name" value="Response_reg"/>
    <property type="match status" value="1"/>
</dbReference>
<dbReference type="Proteomes" id="UP001299608">
    <property type="component" value="Unassembled WGS sequence"/>
</dbReference>
<evidence type="ECO:0000256" key="8">
    <source>
        <dbReference type="PROSITE-ProRule" id="PRU00169"/>
    </source>
</evidence>
<feature type="modified residue" description="4-aspartylphosphate" evidence="8">
    <location>
        <position position="52"/>
    </location>
</feature>
<dbReference type="Proteomes" id="UP000669239">
    <property type="component" value="Unassembled WGS sequence"/>
</dbReference>
<reference evidence="12" key="3">
    <citation type="submission" date="2022-01" db="EMBL/GenBank/DDBJ databases">
        <title>Collection of gut derived symbiotic bacterial strains cultured from healthy donors.</title>
        <authorList>
            <person name="Lin H."/>
            <person name="Kohout C."/>
            <person name="Waligurski E."/>
            <person name="Pamer E.G."/>
        </authorList>
    </citation>
    <scope>NUCLEOTIDE SEQUENCE</scope>
    <source>
        <strain evidence="12">DFI.6.55</strain>
    </source>
</reference>
<dbReference type="PANTHER" id="PTHR48111:SF21">
    <property type="entry name" value="DNA-BINDING DUAL MASTER TRANSCRIPTIONAL REGULATOR RPAA"/>
    <property type="match status" value="1"/>
</dbReference>
<dbReference type="SUPFAM" id="SSF52172">
    <property type="entry name" value="CheY-like"/>
    <property type="match status" value="1"/>
</dbReference>
<feature type="domain" description="OmpR/PhoB-type" evidence="11">
    <location>
        <begin position="128"/>
        <end position="225"/>
    </location>
</feature>
<dbReference type="GO" id="GO:0000976">
    <property type="term" value="F:transcription cis-regulatory region binding"/>
    <property type="evidence" value="ECO:0007669"/>
    <property type="project" value="TreeGrafter"/>
</dbReference>
<dbReference type="GO" id="GO:0000156">
    <property type="term" value="F:phosphorelay response regulator activity"/>
    <property type="evidence" value="ECO:0007669"/>
    <property type="project" value="TreeGrafter"/>
</dbReference>
<reference evidence="13 14" key="1">
    <citation type="journal article" date="2020" name="Cell Host Microbe">
        <title>Functional and Genomic Variation between Human-Derived Isolates of Lachnospiraceae Reveals Inter- and Intra-Species Diversity.</title>
        <authorList>
            <person name="Sorbara M.T."/>
            <person name="Littmann E.R."/>
            <person name="Fontana E."/>
            <person name="Moody T.U."/>
            <person name="Kohout C.E."/>
            <person name="Gjonbalaj M."/>
            <person name="Eaton V."/>
            <person name="Seok R."/>
            <person name="Leiner I.M."/>
            <person name="Pamer E.G."/>
        </authorList>
    </citation>
    <scope>NUCLEOTIDE SEQUENCE [LARGE SCALE GENOMIC DNA]</scope>
    <source>
        <strain evidence="13 14">MSK.1.17</strain>
    </source>
</reference>
<comment type="function">
    <text evidence="7">May play the central regulatory role in sporulation. It may be an element of the effector pathway responsible for the activation of sporulation genes in response to nutritional stress. Spo0A may act in concert with spo0H (a sigma factor) to control the expression of some genes that are critical to the sporulation process.</text>
</comment>
<evidence type="ECO:0000256" key="1">
    <source>
        <dbReference type="ARBA" id="ARBA00018672"/>
    </source>
</evidence>
<keyword evidence="6" id="KW-0804">Transcription</keyword>
<organism evidence="12 15">
    <name type="scientific">Enterocloster aldenensis</name>
    <dbReference type="NCBI Taxonomy" id="358742"/>
    <lineage>
        <taxon>Bacteria</taxon>
        <taxon>Bacillati</taxon>
        <taxon>Bacillota</taxon>
        <taxon>Clostridia</taxon>
        <taxon>Lachnospirales</taxon>
        <taxon>Lachnospiraceae</taxon>
        <taxon>Enterocloster</taxon>
    </lineage>
</organism>
<keyword evidence="4" id="KW-0805">Transcription regulation</keyword>
<dbReference type="SUPFAM" id="SSF46894">
    <property type="entry name" value="C-terminal effector domain of the bipartite response regulators"/>
    <property type="match status" value="1"/>
</dbReference>
<name>A0AAX1SD33_9FIRM</name>
<dbReference type="SMART" id="SM00448">
    <property type="entry name" value="REC"/>
    <property type="match status" value="1"/>
</dbReference>
<gene>
    <name evidence="13" type="ORF">G5B36_15835</name>
    <name evidence="12" type="ORF">L0N08_19770</name>
</gene>
<dbReference type="Gene3D" id="1.10.10.10">
    <property type="entry name" value="Winged helix-like DNA-binding domain superfamily/Winged helix DNA-binding domain"/>
    <property type="match status" value="1"/>
</dbReference>
<dbReference type="GO" id="GO:0032993">
    <property type="term" value="C:protein-DNA complex"/>
    <property type="evidence" value="ECO:0007669"/>
    <property type="project" value="TreeGrafter"/>
</dbReference>